<sequence length="272" mass="31057">MNRFFWMLKHNTLMVVYIVAAFAILVIVTALFWIYKTFCKTRVCDSNNKRLGMSQDLFKFSIEELKQATNNFGESNLIGSGSFGPVYNGLIRDTIVAIKKLSGSLHPRFLAEVTYLSTIRHRNVVNLFGYCCENGQQMIVYENLVNGSLQDHLHDVHSFGLFLLELLTGEDTKEAKALTSNDELIQWINVEIKPRFCSNTFVDKRINGTFTREALNSVMIIMVKCLKFPAITRPKMEEIVTELEKVYQKDLTGEEDCSTKFTLGSELFSMIA</sequence>
<evidence type="ECO:0000256" key="2">
    <source>
        <dbReference type="ARBA" id="ARBA00012513"/>
    </source>
</evidence>
<evidence type="ECO:0000259" key="15">
    <source>
        <dbReference type="PROSITE" id="PS50011"/>
    </source>
</evidence>
<keyword evidence="6 14" id="KW-0812">Transmembrane</keyword>
<dbReference type="EMBL" id="CABITT030000003">
    <property type="protein sequence ID" value="VVA98873.1"/>
    <property type="molecule type" value="Genomic_DNA"/>
</dbReference>
<keyword evidence="11 14" id="KW-0472">Membrane</keyword>
<dbReference type="Gene3D" id="1.10.510.10">
    <property type="entry name" value="Transferase(Phosphotransferase) domain 1"/>
    <property type="match status" value="1"/>
</dbReference>
<dbReference type="OrthoDB" id="346907at2759"/>
<comment type="catalytic activity">
    <reaction evidence="12">
        <text>L-threonyl-[protein] + ATP = O-phospho-L-threonyl-[protein] + ADP + H(+)</text>
        <dbReference type="Rhea" id="RHEA:46608"/>
        <dbReference type="Rhea" id="RHEA-COMP:11060"/>
        <dbReference type="Rhea" id="RHEA-COMP:11605"/>
        <dbReference type="ChEBI" id="CHEBI:15378"/>
        <dbReference type="ChEBI" id="CHEBI:30013"/>
        <dbReference type="ChEBI" id="CHEBI:30616"/>
        <dbReference type="ChEBI" id="CHEBI:61977"/>
        <dbReference type="ChEBI" id="CHEBI:456216"/>
        <dbReference type="EC" id="2.7.11.1"/>
    </reaction>
</comment>
<keyword evidence="10 14" id="KW-1133">Transmembrane helix</keyword>
<dbReference type="Proteomes" id="UP000489600">
    <property type="component" value="Unassembled WGS sequence"/>
</dbReference>
<comment type="caution">
    <text evidence="16">The sequence shown here is derived from an EMBL/GenBank/DDBJ whole genome shotgun (WGS) entry which is preliminary data.</text>
</comment>
<evidence type="ECO:0000256" key="8">
    <source>
        <dbReference type="ARBA" id="ARBA00022777"/>
    </source>
</evidence>
<evidence type="ECO:0000256" key="5">
    <source>
        <dbReference type="ARBA" id="ARBA00022679"/>
    </source>
</evidence>
<dbReference type="InterPro" id="IPR001245">
    <property type="entry name" value="Ser-Thr/Tyr_kinase_cat_dom"/>
</dbReference>
<keyword evidence="9" id="KW-0067">ATP-binding</keyword>
<keyword evidence="8" id="KW-0418">Kinase</keyword>
<evidence type="ECO:0000313" key="17">
    <source>
        <dbReference type="Proteomes" id="UP000489600"/>
    </source>
</evidence>
<gene>
    <name evidence="16" type="ORF">ANE_LOCUS9318</name>
</gene>
<evidence type="ECO:0000256" key="4">
    <source>
        <dbReference type="ARBA" id="ARBA00022527"/>
    </source>
</evidence>
<reference evidence="16" key="1">
    <citation type="submission" date="2019-07" db="EMBL/GenBank/DDBJ databases">
        <authorList>
            <person name="Dittberner H."/>
        </authorList>
    </citation>
    <scope>NUCLEOTIDE SEQUENCE [LARGE SCALE GENOMIC DNA]</scope>
</reference>
<feature type="transmembrane region" description="Helical" evidence="14">
    <location>
        <begin position="12"/>
        <end position="35"/>
    </location>
</feature>
<evidence type="ECO:0000256" key="3">
    <source>
        <dbReference type="ARBA" id="ARBA00022475"/>
    </source>
</evidence>
<name>A0A565BB92_9BRAS</name>
<dbReference type="PROSITE" id="PS50011">
    <property type="entry name" value="PROTEIN_KINASE_DOM"/>
    <property type="match status" value="1"/>
</dbReference>
<dbReference type="InterPro" id="IPR011009">
    <property type="entry name" value="Kinase-like_dom_sf"/>
</dbReference>
<proteinExistence type="predicted"/>
<dbReference type="GO" id="GO:0005886">
    <property type="term" value="C:plasma membrane"/>
    <property type="evidence" value="ECO:0007669"/>
    <property type="project" value="UniProtKB-SubCell"/>
</dbReference>
<dbReference type="EC" id="2.7.11.1" evidence="2"/>
<keyword evidence="3" id="KW-1003">Cell membrane</keyword>
<dbReference type="SUPFAM" id="SSF56112">
    <property type="entry name" value="Protein kinase-like (PK-like)"/>
    <property type="match status" value="1"/>
</dbReference>
<keyword evidence="17" id="KW-1185">Reference proteome</keyword>
<keyword evidence="5" id="KW-0808">Transferase</keyword>
<accession>A0A565BB92</accession>
<protein>
    <recommendedName>
        <fullName evidence="2">non-specific serine/threonine protein kinase</fullName>
        <ecNumber evidence="2">2.7.11.1</ecNumber>
    </recommendedName>
</protein>
<dbReference type="Gene3D" id="3.30.200.20">
    <property type="entry name" value="Phosphorylase Kinase, domain 1"/>
    <property type="match status" value="1"/>
</dbReference>
<organism evidence="16 17">
    <name type="scientific">Arabis nemorensis</name>
    <dbReference type="NCBI Taxonomy" id="586526"/>
    <lineage>
        <taxon>Eukaryota</taxon>
        <taxon>Viridiplantae</taxon>
        <taxon>Streptophyta</taxon>
        <taxon>Embryophyta</taxon>
        <taxon>Tracheophyta</taxon>
        <taxon>Spermatophyta</taxon>
        <taxon>Magnoliopsida</taxon>
        <taxon>eudicotyledons</taxon>
        <taxon>Gunneridae</taxon>
        <taxon>Pentapetalae</taxon>
        <taxon>rosids</taxon>
        <taxon>malvids</taxon>
        <taxon>Brassicales</taxon>
        <taxon>Brassicaceae</taxon>
        <taxon>Arabideae</taxon>
        <taxon>Arabis</taxon>
    </lineage>
</organism>
<dbReference type="InterPro" id="IPR047117">
    <property type="entry name" value="PERK1-13-like"/>
</dbReference>
<evidence type="ECO:0000256" key="12">
    <source>
        <dbReference type="ARBA" id="ARBA00047899"/>
    </source>
</evidence>
<evidence type="ECO:0000256" key="1">
    <source>
        <dbReference type="ARBA" id="ARBA00004162"/>
    </source>
</evidence>
<dbReference type="PANTHER" id="PTHR47982">
    <property type="entry name" value="PROLINE-RICH RECEPTOR-LIKE PROTEIN KINASE PERK4"/>
    <property type="match status" value="1"/>
</dbReference>
<evidence type="ECO:0000256" key="7">
    <source>
        <dbReference type="ARBA" id="ARBA00022741"/>
    </source>
</evidence>
<dbReference type="AlphaFoldDB" id="A0A565BB92"/>
<dbReference type="PANTHER" id="PTHR47982:SF54">
    <property type="entry name" value="PROTEIN KINASE SUPERFAMILY PROTEIN"/>
    <property type="match status" value="1"/>
</dbReference>
<keyword evidence="4" id="KW-0723">Serine/threonine-protein kinase</keyword>
<evidence type="ECO:0000256" key="11">
    <source>
        <dbReference type="ARBA" id="ARBA00023136"/>
    </source>
</evidence>
<comment type="catalytic activity">
    <reaction evidence="13">
        <text>L-seryl-[protein] + ATP = O-phospho-L-seryl-[protein] + ADP + H(+)</text>
        <dbReference type="Rhea" id="RHEA:17989"/>
        <dbReference type="Rhea" id="RHEA-COMP:9863"/>
        <dbReference type="Rhea" id="RHEA-COMP:11604"/>
        <dbReference type="ChEBI" id="CHEBI:15378"/>
        <dbReference type="ChEBI" id="CHEBI:29999"/>
        <dbReference type="ChEBI" id="CHEBI:30616"/>
        <dbReference type="ChEBI" id="CHEBI:83421"/>
        <dbReference type="ChEBI" id="CHEBI:456216"/>
        <dbReference type="EC" id="2.7.11.1"/>
    </reaction>
</comment>
<evidence type="ECO:0000256" key="13">
    <source>
        <dbReference type="ARBA" id="ARBA00048679"/>
    </source>
</evidence>
<dbReference type="GO" id="GO:0005524">
    <property type="term" value="F:ATP binding"/>
    <property type="evidence" value="ECO:0007669"/>
    <property type="project" value="UniProtKB-KW"/>
</dbReference>
<evidence type="ECO:0000256" key="10">
    <source>
        <dbReference type="ARBA" id="ARBA00022989"/>
    </source>
</evidence>
<dbReference type="Pfam" id="PF07714">
    <property type="entry name" value="PK_Tyr_Ser-Thr"/>
    <property type="match status" value="1"/>
</dbReference>
<keyword evidence="7" id="KW-0547">Nucleotide-binding</keyword>
<comment type="subcellular location">
    <subcellularLocation>
        <location evidence="1">Cell membrane</location>
        <topology evidence="1">Single-pass membrane protein</topology>
    </subcellularLocation>
</comment>
<evidence type="ECO:0000313" key="16">
    <source>
        <dbReference type="EMBL" id="VVA98873.1"/>
    </source>
</evidence>
<feature type="domain" description="Protein kinase" evidence="15">
    <location>
        <begin position="72"/>
        <end position="272"/>
    </location>
</feature>
<dbReference type="InterPro" id="IPR000719">
    <property type="entry name" value="Prot_kinase_dom"/>
</dbReference>
<evidence type="ECO:0000256" key="14">
    <source>
        <dbReference type="SAM" id="Phobius"/>
    </source>
</evidence>
<evidence type="ECO:0000256" key="9">
    <source>
        <dbReference type="ARBA" id="ARBA00022840"/>
    </source>
</evidence>
<dbReference type="GO" id="GO:0004674">
    <property type="term" value="F:protein serine/threonine kinase activity"/>
    <property type="evidence" value="ECO:0007669"/>
    <property type="project" value="UniProtKB-KW"/>
</dbReference>
<evidence type="ECO:0000256" key="6">
    <source>
        <dbReference type="ARBA" id="ARBA00022692"/>
    </source>
</evidence>